<feature type="signal peptide" evidence="1">
    <location>
        <begin position="1"/>
        <end position="27"/>
    </location>
</feature>
<protein>
    <submittedName>
        <fullName evidence="2">Uncharacterized protein</fullName>
    </submittedName>
</protein>
<dbReference type="RefSeq" id="WP_344579073.1">
    <property type="nucleotide sequence ID" value="NZ_BAAARK010000015.1"/>
</dbReference>
<accession>A0ABN3SB61</accession>
<comment type="caution">
    <text evidence="2">The sequence shown here is derived from an EMBL/GenBank/DDBJ whole genome shotgun (WGS) entry which is preliminary data.</text>
</comment>
<evidence type="ECO:0000256" key="1">
    <source>
        <dbReference type="SAM" id="SignalP"/>
    </source>
</evidence>
<evidence type="ECO:0000313" key="3">
    <source>
        <dbReference type="Proteomes" id="UP001500994"/>
    </source>
</evidence>
<gene>
    <name evidence="2" type="ORF">GCM10009864_46280</name>
</gene>
<dbReference type="EMBL" id="BAAARK010000015">
    <property type="protein sequence ID" value="GAA2670875.1"/>
    <property type="molecule type" value="Genomic_DNA"/>
</dbReference>
<organism evidence="2 3">
    <name type="scientific">Streptomyces lunalinharesii</name>
    <dbReference type="NCBI Taxonomy" id="333384"/>
    <lineage>
        <taxon>Bacteria</taxon>
        <taxon>Bacillati</taxon>
        <taxon>Actinomycetota</taxon>
        <taxon>Actinomycetes</taxon>
        <taxon>Kitasatosporales</taxon>
        <taxon>Streptomycetaceae</taxon>
        <taxon>Streptomyces</taxon>
    </lineage>
</organism>
<keyword evidence="1" id="KW-0732">Signal</keyword>
<keyword evidence="3" id="KW-1185">Reference proteome</keyword>
<dbReference type="Proteomes" id="UP001500994">
    <property type="component" value="Unassembled WGS sequence"/>
</dbReference>
<name>A0ABN3SB61_9ACTN</name>
<reference evidence="2 3" key="1">
    <citation type="journal article" date="2019" name="Int. J. Syst. Evol. Microbiol.">
        <title>The Global Catalogue of Microorganisms (GCM) 10K type strain sequencing project: providing services to taxonomists for standard genome sequencing and annotation.</title>
        <authorList>
            <consortium name="The Broad Institute Genomics Platform"/>
            <consortium name="The Broad Institute Genome Sequencing Center for Infectious Disease"/>
            <person name="Wu L."/>
            <person name="Ma J."/>
        </authorList>
    </citation>
    <scope>NUCLEOTIDE SEQUENCE [LARGE SCALE GENOMIC DNA]</scope>
    <source>
        <strain evidence="2 3">JCM 16374</strain>
    </source>
</reference>
<evidence type="ECO:0000313" key="2">
    <source>
        <dbReference type="EMBL" id="GAA2670875.1"/>
    </source>
</evidence>
<proteinExistence type="predicted"/>
<dbReference type="PROSITE" id="PS51257">
    <property type="entry name" value="PROKAR_LIPOPROTEIN"/>
    <property type="match status" value="1"/>
</dbReference>
<feature type="chain" id="PRO_5045432521" evidence="1">
    <location>
        <begin position="28"/>
        <end position="76"/>
    </location>
</feature>
<sequence length="76" mass="7577">MRRISPLLATALAAASLAAAGCTSAPAAGPGPGGSARRTVAPGRLSPLLMPWPVVAEGQAGPEPRSVLRWEHVAIG</sequence>